<dbReference type="GO" id="GO:0003677">
    <property type="term" value="F:DNA binding"/>
    <property type="evidence" value="ECO:0007669"/>
    <property type="project" value="UniProtKB-KW"/>
</dbReference>
<evidence type="ECO:0000259" key="5">
    <source>
        <dbReference type="PROSITE" id="PS51078"/>
    </source>
</evidence>
<dbReference type="InterPro" id="IPR029016">
    <property type="entry name" value="GAF-like_dom_sf"/>
</dbReference>
<keyword evidence="7" id="KW-1185">Reference proteome</keyword>
<proteinExistence type="predicted"/>
<dbReference type="Pfam" id="PF09339">
    <property type="entry name" value="HTH_IclR"/>
    <property type="match status" value="1"/>
</dbReference>
<dbReference type="OrthoDB" id="9807558at2"/>
<keyword evidence="2" id="KW-0238">DNA-binding</keyword>
<evidence type="ECO:0000313" key="7">
    <source>
        <dbReference type="Proteomes" id="UP000580517"/>
    </source>
</evidence>
<dbReference type="InterPro" id="IPR036388">
    <property type="entry name" value="WH-like_DNA-bd_sf"/>
</dbReference>
<evidence type="ECO:0000259" key="4">
    <source>
        <dbReference type="PROSITE" id="PS51077"/>
    </source>
</evidence>
<dbReference type="InterPro" id="IPR036390">
    <property type="entry name" value="WH_DNA-bd_sf"/>
</dbReference>
<evidence type="ECO:0000256" key="2">
    <source>
        <dbReference type="ARBA" id="ARBA00023125"/>
    </source>
</evidence>
<dbReference type="InterPro" id="IPR050707">
    <property type="entry name" value="HTH_MetabolicPath_Reg"/>
</dbReference>
<protein>
    <submittedName>
        <fullName evidence="6">IclR family transcriptional regulator</fullName>
    </submittedName>
</protein>
<dbReference type="Pfam" id="PF01614">
    <property type="entry name" value="IclR_C"/>
    <property type="match status" value="1"/>
</dbReference>
<dbReference type="GO" id="GO:0003700">
    <property type="term" value="F:DNA-binding transcription factor activity"/>
    <property type="evidence" value="ECO:0007669"/>
    <property type="project" value="TreeGrafter"/>
</dbReference>
<dbReference type="InterPro" id="IPR005471">
    <property type="entry name" value="Tscrpt_reg_IclR_N"/>
</dbReference>
<keyword evidence="1" id="KW-0805">Transcription regulation</keyword>
<dbReference type="SUPFAM" id="SSF55781">
    <property type="entry name" value="GAF domain-like"/>
    <property type="match status" value="1"/>
</dbReference>
<dbReference type="Gene3D" id="3.30.450.40">
    <property type="match status" value="1"/>
</dbReference>
<accession>A0A853FBY9</accession>
<dbReference type="RefSeq" id="WP_129968382.1">
    <property type="nucleotide sequence ID" value="NZ_JACCEW010000002.1"/>
</dbReference>
<feature type="domain" description="HTH iclR-type" evidence="4">
    <location>
        <begin position="18"/>
        <end position="81"/>
    </location>
</feature>
<dbReference type="Proteomes" id="UP000580517">
    <property type="component" value="Unassembled WGS sequence"/>
</dbReference>
<sequence length="270" mass="29929">MPDKDKAAKVSSIAVSGTQTIQRAASLLRLLTAHNRTGMRLVDLYQKTGLERSTTHRILQGLIAEQLVAQHPDNKRYFLGARIYEMGLAAAPPFNLRDLCHPHIRKLAEATGDTVFLVTRAGFDGVCIDRMEGSFPIRVFVMDVGRRRPLNIGAANISMLSTLSDEEIRRVGLVNEAKIKESYPKYSERDLWNKIKHRRQNGYVINTVLEVAGAKAVAVPVRTTFEKSASVALSVSAVENRLSAKRVVEIAALLLDTAENISAEIKQLLR</sequence>
<feature type="domain" description="IclR-ED" evidence="5">
    <location>
        <begin position="82"/>
        <end position="267"/>
    </location>
</feature>
<dbReference type="InterPro" id="IPR014757">
    <property type="entry name" value="Tscrpt_reg_IclR_C"/>
</dbReference>
<dbReference type="SMART" id="SM00346">
    <property type="entry name" value="HTH_ICLR"/>
    <property type="match status" value="1"/>
</dbReference>
<dbReference type="EMBL" id="JACCEW010000002">
    <property type="protein sequence ID" value="NYT36400.1"/>
    <property type="molecule type" value="Genomic_DNA"/>
</dbReference>
<dbReference type="PANTHER" id="PTHR30136:SF39">
    <property type="entry name" value="TRANSCRIPTIONAL REGULATORY PROTEIN"/>
    <property type="match status" value="1"/>
</dbReference>
<dbReference type="PROSITE" id="PS51078">
    <property type="entry name" value="ICLR_ED"/>
    <property type="match status" value="1"/>
</dbReference>
<gene>
    <name evidence="6" type="ORF">H0A68_05910</name>
</gene>
<dbReference type="PANTHER" id="PTHR30136">
    <property type="entry name" value="HELIX-TURN-HELIX TRANSCRIPTIONAL REGULATOR, ICLR FAMILY"/>
    <property type="match status" value="1"/>
</dbReference>
<evidence type="ECO:0000256" key="3">
    <source>
        <dbReference type="ARBA" id="ARBA00023163"/>
    </source>
</evidence>
<organism evidence="6 7">
    <name type="scientific">Allopusillimonas soli</name>
    <dbReference type="NCBI Taxonomy" id="659016"/>
    <lineage>
        <taxon>Bacteria</taxon>
        <taxon>Pseudomonadati</taxon>
        <taxon>Pseudomonadota</taxon>
        <taxon>Betaproteobacteria</taxon>
        <taxon>Burkholderiales</taxon>
        <taxon>Alcaligenaceae</taxon>
        <taxon>Allopusillimonas</taxon>
    </lineage>
</organism>
<keyword evidence="3" id="KW-0804">Transcription</keyword>
<reference evidence="6 7" key="1">
    <citation type="submission" date="2020-07" db="EMBL/GenBank/DDBJ databases">
        <title>Taxonomic revisions and descriptions of new bacterial species based on genomic comparisons in the high-G+C-content subgroup of the family Alcaligenaceae.</title>
        <authorList>
            <person name="Szabo A."/>
            <person name="Felfoldi T."/>
        </authorList>
    </citation>
    <scope>NUCLEOTIDE SEQUENCE [LARGE SCALE GENOMIC DNA]</scope>
    <source>
        <strain evidence="6 7">DSM 25264</strain>
    </source>
</reference>
<dbReference type="AlphaFoldDB" id="A0A853FBY9"/>
<dbReference type="Gene3D" id="1.10.10.10">
    <property type="entry name" value="Winged helix-like DNA-binding domain superfamily/Winged helix DNA-binding domain"/>
    <property type="match status" value="1"/>
</dbReference>
<dbReference type="SUPFAM" id="SSF46785">
    <property type="entry name" value="Winged helix' DNA-binding domain"/>
    <property type="match status" value="1"/>
</dbReference>
<evidence type="ECO:0000313" key="6">
    <source>
        <dbReference type="EMBL" id="NYT36400.1"/>
    </source>
</evidence>
<dbReference type="PROSITE" id="PS51077">
    <property type="entry name" value="HTH_ICLR"/>
    <property type="match status" value="1"/>
</dbReference>
<comment type="caution">
    <text evidence="6">The sequence shown here is derived from an EMBL/GenBank/DDBJ whole genome shotgun (WGS) entry which is preliminary data.</text>
</comment>
<name>A0A853FBY9_9BURK</name>
<dbReference type="GO" id="GO:0045892">
    <property type="term" value="P:negative regulation of DNA-templated transcription"/>
    <property type="evidence" value="ECO:0007669"/>
    <property type="project" value="TreeGrafter"/>
</dbReference>
<evidence type="ECO:0000256" key="1">
    <source>
        <dbReference type="ARBA" id="ARBA00023015"/>
    </source>
</evidence>